<evidence type="ECO:0000313" key="2">
    <source>
        <dbReference type="Proteomes" id="UP000266206"/>
    </source>
</evidence>
<dbReference type="EMBL" id="NQYH01000001">
    <property type="protein sequence ID" value="RIY42375.1"/>
    <property type="molecule type" value="Genomic_DNA"/>
</dbReference>
<gene>
    <name evidence="1" type="ORF">CJP73_02800</name>
</gene>
<accession>A0A3A1YXU4</accession>
<evidence type="ECO:0000313" key="1">
    <source>
        <dbReference type="EMBL" id="RIY42375.1"/>
    </source>
</evidence>
<organism evidence="1 2">
    <name type="scientific">Neopusillimonas maritima</name>
    <dbReference type="NCBI Taxonomy" id="2026239"/>
    <lineage>
        <taxon>Bacteria</taxon>
        <taxon>Pseudomonadati</taxon>
        <taxon>Pseudomonadota</taxon>
        <taxon>Betaproteobacteria</taxon>
        <taxon>Burkholderiales</taxon>
        <taxon>Alcaligenaceae</taxon>
        <taxon>Neopusillimonas</taxon>
    </lineage>
</organism>
<name>A0A3A1YXU4_9BURK</name>
<dbReference type="RefSeq" id="WP_119515431.1">
    <property type="nucleotide sequence ID" value="NZ_NQYH01000001.1"/>
</dbReference>
<dbReference type="Proteomes" id="UP000266206">
    <property type="component" value="Unassembled WGS sequence"/>
</dbReference>
<dbReference type="AlphaFoldDB" id="A0A3A1YXU4"/>
<reference evidence="1 2" key="1">
    <citation type="submission" date="2017-08" db="EMBL/GenBank/DDBJ databases">
        <title>Pusillimonas indicus sp. nov., a member of the family Alcaligenaceae isolated from surface seawater.</title>
        <authorList>
            <person name="Li J."/>
        </authorList>
    </citation>
    <scope>NUCLEOTIDE SEQUENCE [LARGE SCALE GENOMIC DNA]</scope>
    <source>
        <strain evidence="1 2">L52-1-41</strain>
    </source>
</reference>
<protein>
    <submittedName>
        <fullName evidence="1">Uncharacterized protein</fullName>
    </submittedName>
</protein>
<sequence length="464" mass="48235">MTGIAHVSEGQSLSWFGAGKTELITASDLEVIYGVRTEVTVGVKNDFALALQSETFIGSKFEAKLAAEFELTKTATVESAKEGEFYYMDSYIGTVGASVEQVAYAKTLRTATFTLLTIQTLAMLAAASYATAHKIISPHDEEVKVPELDIALGQLTSIASIAATIAPLLLLKYAKWRKLGENDSPAGVLTMDAIGGVFLGTRKMAPVSPTSGVFISENSVQLSSSDTDLGYSKPNGGTSILGFTRNAGDAGVGGSRLEVSADGVTRIYGSGIQANLLTNAGFSSHTVNAQQHFLNVTTANSTTAAGPALNLIDTGVQAKFNDENSLSVGDGTISALAGGPTGSVMRLKADESSIGTGGNNITINATGVVLSFGDSKVRIDATGFALGDAVTVLNPGPPGLTFGGIQGAVSDVATLKTQMAARQLTDTALNDKFKVVKNTTSRLNRILMTTRNRVDAITEQLNAE</sequence>
<proteinExistence type="predicted"/>
<comment type="caution">
    <text evidence="1">The sequence shown here is derived from an EMBL/GenBank/DDBJ whole genome shotgun (WGS) entry which is preliminary data.</text>
</comment>